<dbReference type="InterPro" id="IPR026904">
    <property type="entry name" value="MnmG_C"/>
</dbReference>
<dbReference type="EMBL" id="CR940353">
    <property type="protein sequence ID" value="CAI76190.1"/>
    <property type="molecule type" value="Genomic_DNA"/>
</dbReference>
<keyword evidence="4" id="KW-0274">FAD</keyword>
<proteinExistence type="inferred from homology"/>
<evidence type="ECO:0000256" key="3">
    <source>
        <dbReference type="ARBA" id="ARBA00022630"/>
    </source>
</evidence>
<reference evidence="7 8" key="1">
    <citation type="journal article" date="2005" name="Science">
        <title>Genome of the host-cell transforming parasite Theileria annulata compared with T. parva.</title>
        <authorList>
            <person name="Pain A."/>
            <person name="Renauld H."/>
            <person name="Berriman M."/>
            <person name="Murphy L."/>
            <person name="Yeats C.A."/>
            <person name="Weir W."/>
            <person name="Kerhornou A."/>
            <person name="Aslett M."/>
            <person name="Bishop R."/>
            <person name="Bouchier C."/>
            <person name="Cochet M."/>
            <person name="Coulson R.M.R."/>
            <person name="Cronin A."/>
            <person name="de Villiers E.P."/>
            <person name="Fraser A."/>
            <person name="Fosker N."/>
            <person name="Gardner M."/>
            <person name="Goble A."/>
            <person name="Griffiths-Jones S."/>
            <person name="Harris D.E."/>
            <person name="Katzer F."/>
            <person name="Larke N."/>
            <person name="Lord A."/>
            <person name="Maser P."/>
            <person name="McKellar S."/>
            <person name="Mooney P."/>
            <person name="Morton F."/>
            <person name="Nene V."/>
            <person name="O'Neil S."/>
            <person name="Price C."/>
            <person name="Quail M.A."/>
            <person name="Rabbinowitsch E."/>
            <person name="Rawlings N.D."/>
            <person name="Rutter S."/>
            <person name="Saunders D."/>
            <person name="Seeger K."/>
            <person name="Shah T."/>
            <person name="Squares R."/>
            <person name="Squares S."/>
            <person name="Tivey A."/>
            <person name="Walker A.R."/>
            <person name="Woodward J."/>
            <person name="Dobbelaere D.A.E."/>
            <person name="Langsley G."/>
            <person name="Rajandream M.A."/>
            <person name="McKeever D."/>
            <person name="Shiels B."/>
            <person name="Tait A."/>
            <person name="Barrell B.G."/>
            <person name="Hall N."/>
        </authorList>
    </citation>
    <scope>NUCLEOTIDE SEQUENCE [LARGE SCALE GENOMIC DNA]</scope>
    <source>
        <strain evidence="8">Ankara</strain>
    </source>
</reference>
<gene>
    <name evidence="7" type="ORF">TA09230</name>
</gene>
<dbReference type="Pfam" id="PF01134">
    <property type="entry name" value="GIDA"/>
    <property type="match status" value="1"/>
</dbReference>
<dbReference type="SUPFAM" id="SSF51905">
    <property type="entry name" value="FAD/NAD(P)-binding domain"/>
    <property type="match status" value="1"/>
</dbReference>
<keyword evidence="5" id="KW-0732">Signal</keyword>
<dbReference type="InterPro" id="IPR036188">
    <property type="entry name" value="FAD/NAD-bd_sf"/>
</dbReference>
<dbReference type="PANTHER" id="PTHR11806">
    <property type="entry name" value="GLUCOSE INHIBITED DIVISION PROTEIN A"/>
    <property type="match status" value="1"/>
</dbReference>
<keyword evidence="3" id="KW-0285">Flavoprotein</keyword>
<keyword evidence="8" id="KW-1185">Reference proteome</keyword>
<evidence type="ECO:0000313" key="7">
    <source>
        <dbReference type="EMBL" id="CAI76190.1"/>
    </source>
</evidence>
<dbReference type="OMA" id="ACAEVKY"/>
<dbReference type="STRING" id="5874.Q4UAG1"/>
<evidence type="ECO:0000313" key="8">
    <source>
        <dbReference type="Proteomes" id="UP000001950"/>
    </source>
</evidence>
<dbReference type="NCBIfam" id="TIGR00136">
    <property type="entry name" value="mnmG_gidA"/>
    <property type="match status" value="1"/>
</dbReference>
<dbReference type="Pfam" id="PF13932">
    <property type="entry name" value="SAM_GIDA_C"/>
    <property type="match status" value="1"/>
</dbReference>
<feature type="signal peptide" evidence="5">
    <location>
        <begin position="1"/>
        <end position="22"/>
    </location>
</feature>
<dbReference type="RefSeq" id="XP_952815.1">
    <property type="nucleotide sequence ID" value="XM_947722.1"/>
</dbReference>
<evidence type="ECO:0000256" key="1">
    <source>
        <dbReference type="ARBA" id="ARBA00001974"/>
    </source>
</evidence>
<name>Q4UAG1_THEAN</name>
<dbReference type="GO" id="GO:0050660">
    <property type="term" value="F:flavin adenine dinucleotide binding"/>
    <property type="evidence" value="ECO:0007669"/>
    <property type="project" value="InterPro"/>
</dbReference>
<dbReference type="FunCoup" id="Q4UAG1">
    <property type="interactions" value="290"/>
</dbReference>
<dbReference type="OrthoDB" id="3329at2759"/>
<dbReference type="Gene3D" id="1.10.150.570">
    <property type="entry name" value="GidA associated domain, C-terminal subdomain"/>
    <property type="match status" value="1"/>
</dbReference>
<dbReference type="PRINTS" id="PR00411">
    <property type="entry name" value="PNDRDTASEI"/>
</dbReference>
<dbReference type="Proteomes" id="UP000001950">
    <property type="component" value="Chromosome 4"/>
</dbReference>
<feature type="domain" description="tRNA uridine 5-carboxymethylaminomethyl modification enzyme C-terminal subdomain" evidence="6">
    <location>
        <begin position="665"/>
        <end position="738"/>
    </location>
</feature>
<dbReference type="GO" id="GO:0005737">
    <property type="term" value="C:cytoplasm"/>
    <property type="evidence" value="ECO:0007669"/>
    <property type="project" value="UniProtKB-ARBA"/>
</dbReference>
<dbReference type="VEuPathDB" id="PiroplasmaDB:TA09230"/>
<dbReference type="GO" id="GO:0030488">
    <property type="term" value="P:tRNA methylation"/>
    <property type="evidence" value="ECO:0007669"/>
    <property type="project" value="TreeGrafter"/>
</dbReference>
<evidence type="ECO:0000256" key="2">
    <source>
        <dbReference type="ARBA" id="ARBA00007653"/>
    </source>
</evidence>
<comment type="similarity">
    <text evidence="2">Belongs to the MnmG family.</text>
</comment>
<accession>Q4UAG1</accession>
<dbReference type="GO" id="GO:0002098">
    <property type="term" value="P:tRNA wobble uridine modification"/>
    <property type="evidence" value="ECO:0007669"/>
    <property type="project" value="InterPro"/>
</dbReference>
<evidence type="ECO:0000259" key="6">
    <source>
        <dbReference type="SMART" id="SM01228"/>
    </source>
</evidence>
<sequence length="745" mass="84273">MKILCNIVNVAHFLLFYRYVYSFNIAKPPYPKFDVLVVGGGHSGIEAATAAARVGANTLLITPDLSSIGELSCNPSIGGIGKGNLVCEIDALDGIMGMCADLSAISFRCLNTSKGPAVVGPRVQIDRDLYKINIRKLLENYNNLSFLQALVDELILDYSNTSENNNSLEINNIVDVKDQVSVKGIKLKDGQIINSKTVILTTGTFLKGRCHISKETHKGGRINRISGKFEPSSDNLSNVFSKLGIKTLRFKTGTPARLDRKSINYEELEVQKSDENPKFFSYLNEDFKVENELINCYKTQTNEVVHNIVRNNLHNLPDYTSGLGPRYCPSISTKVTKHPSIKSHIVWLEPEGINSDIIYPNGLSGSFDIEAQLEILKNIKGLENVKVLTPAYDVEYDLIDPTNLKYTLELKKIKNMFLAGQICGTTGYEEAGSLGIIAGINSSLKSLNVDEEFIINRNEGYIGVLIDDLIRKGISEPYRMFTSRSEYRLQNRIDNGDVRMLIKGIKYGVIKNRKRLELMKTKYIKSIIIISVLKSVSNTLNYWGIDRSCNVFKTAWDALKCGKKFVEIVDKLDESLDSGKTKSFIEKFSSNLFNLPFSNHELKSINYLLNYTNKEENEDIMNSIIKYYLRESNKLEIESENLFKFLKSLINNVKENVISFIEAQAKYSSFIKRYNQQYQRAMSGRTIHINQDIQYNHENFKFMSMEEIEILSREKPQTIQEAMELPGVTPATAVQLANYIIKEKN</sequence>
<dbReference type="InterPro" id="IPR047001">
    <property type="entry name" value="MnmG_C_subdom"/>
</dbReference>
<dbReference type="InParanoid" id="Q4UAG1"/>
<evidence type="ECO:0000256" key="4">
    <source>
        <dbReference type="ARBA" id="ARBA00022827"/>
    </source>
</evidence>
<dbReference type="InterPro" id="IPR044920">
    <property type="entry name" value="MnmG_C_subdom_sf"/>
</dbReference>
<evidence type="ECO:0000256" key="5">
    <source>
        <dbReference type="SAM" id="SignalP"/>
    </source>
</evidence>
<organism evidence="7 8">
    <name type="scientific">Theileria annulata</name>
    <dbReference type="NCBI Taxonomy" id="5874"/>
    <lineage>
        <taxon>Eukaryota</taxon>
        <taxon>Sar</taxon>
        <taxon>Alveolata</taxon>
        <taxon>Apicomplexa</taxon>
        <taxon>Aconoidasida</taxon>
        <taxon>Piroplasmida</taxon>
        <taxon>Theileriidae</taxon>
        <taxon>Theileria</taxon>
    </lineage>
</organism>
<protein>
    <submittedName>
        <fullName evidence="7">Glucose-inhibited division protein a-like protein, putative</fullName>
    </submittedName>
</protein>
<dbReference type="GeneID" id="3863258"/>
<dbReference type="SMART" id="SM01228">
    <property type="entry name" value="GIDA_assoc_3"/>
    <property type="match status" value="1"/>
</dbReference>
<dbReference type="InterPro" id="IPR002218">
    <property type="entry name" value="MnmG-rel"/>
</dbReference>
<dbReference type="eggNOG" id="KOG2311">
    <property type="taxonomic scope" value="Eukaryota"/>
</dbReference>
<dbReference type="KEGG" id="tan:TA09230"/>
<dbReference type="AlphaFoldDB" id="Q4UAG1"/>
<feature type="chain" id="PRO_5004245132" evidence="5">
    <location>
        <begin position="23"/>
        <end position="745"/>
    </location>
</feature>
<dbReference type="InterPro" id="IPR004416">
    <property type="entry name" value="MnmG"/>
</dbReference>
<comment type="cofactor">
    <cofactor evidence="1">
        <name>FAD</name>
        <dbReference type="ChEBI" id="CHEBI:57692"/>
    </cofactor>
</comment>
<dbReference type="Gene3D" id="3.50.50.60">
    <property type="entry name" value="FAD/NAD(P)-binding domain"/>
    <property type="match status" value="2"/>
</dbReference>
<dbReference type="FunFam" id="3.50.50.60:FF:000002">
    <property type="entry name" value="tRNA uridine 5-carboxymethylaminomethyl modification enzyme MnmG"/>
    <property type="match status" value="1"/>
</dbReference>
<dbReference type="PANTHER" id="PTHR11806:SF0">
    <property type="entry name" value="PROTEIN MTO1 HOMOLOG, MITOCHONDRIAL"/>
    <property type="match status" value="1"/>
</dbReference>
<dbReference type="InterPro" id="IPR040131">
    <property type="entry name" value="MnmG_N"/>
</dbReference>